<dbReference type="PANTHER" id="PTHR19920">
    <property type="entry name" value="WD40 PROTEIN CIAO1"/>
    <property type="match status" value="1"/>
</dbReference>
<dbReference type="AlphaFoldDB" id="A0A139XEZ1"/>
<gene>
    <name evidence="2" type="ORF">WA1_14155</name>
</gene>
<dbReference type="GO" id="GO:0016226">
    <property type="term" value="P:iron-sulfur cluster assembly"/>
    <property type="evidence" value="ECO:0007669"/>
    <property type="project" value="TreeGrafter"/>
</dbReference>
<dbReference type="GO" id="GO:0097361">
    <property type="term" value="C:cytosolic [4Fe-4S] assembly targeting complex"/>
    <property type="evidence" value="ECO:0007669"/>
    <property type="project" value="TreeGrafter"/>
</dbReference>
<comment type="caution">
    <text evidence="2">The sequence shown here is derived from an EMBL/GenBank/DDBJ whole genome shotgun (WGS) entry which is preliminary data.</text>
</comment>
<proteinExistence type="predicted"/>
<dbReference type="PROSITE" id="PS50294">
    <property type="entry name" value="WD_REPEATS_REGION"/>
    <property type="match status" value="2"/>
</dbReference>
<dbReference type="InterPro" id="IPR015943">
    <property type="entry name" value="WD40/YVTN_repeat-like_dom_sf"/>
</dbReference>
<dbReference type="Gene3D" id="2.130.10.10">
    <property type="entry name" value="YVTN repeat-like/Quinoprotein amine dehydrogenase"/>
    <property type="match status" value="1"/>
</dbReference>
<dbReference type="Proteomes" id="UP000076925">
    <property type="component" value="Unassembled WGS sequence"/>
</dbReference>
<keyword evidence="1" id="KW-0853">WD repeat</keyword>
<dbReference type="EMBL" id="ANNX02000016">
    <property type="protein sequence ID" value="KYC43233.1"/>
    <property type="molecule type" value="Genomic_DNA"/>
</dbReference>
<name>A0A139XEZ1_9CYAN</name>
<dbReference type="PANTHER" id="PTHR19920:SF0">
    <property type="entry name" value="CYTOSOLIC IRON-SULFUR PROTEIN ASSEMBLY PROTEIN CIAO1-RELATED"/>
    <property type="match status" value="1"/>
</dbReference>
<evidence type="ECO:0000313" key="2">
    <source>
        <dbReference type="EMBL" id="KYC43233.1"/>
    </source>
</evidence>
<dbReference type="Pfam" id="PF00400">
    <property type="entry name" value="WD40"/>
    <property type="match status" value="2"/>
</dbReference>
<dbReference type="SMR" id="A0A139XEZ1"/>
<dbReference type="InterPro" id="IPR036322">
    <property type="entry name" value="WD40_repeat_dom_sf"/>
</dbReference>
<dbReference type="STRING" id="128403.WA1_14155"/>
<keyword evidence="3" id="KW-1185">Reference proteome</keyword>
<organism evidence="2 3">
    <name type="scientific">Scytonema hofmannii PCC 7110</name>
    <dbReference type="NCBI Taxonomy" id="128403"/>
    <lineage>
        <taxon>Bacteria</taxon>
        <taxon>Bacillati</taxon>
        <taxon>Cyanobacteriota</taxon>
        <taxon>Cyanophyceae</taxon>
        <taxon>Nostocales</taxon>
        <taxon>Scytonemataceae</taxon>
        <taxon>Scytonema</taxon>
    </lineage>
</organism>
<dbReference type="SUPFAM" id="SSF50978">
    <property type="entry name" value="WD40 repeat-like"/>
    <property type="match status" value="1"/>
</dbReference>
<feature type="repeat" description="WD" evidence="1">
    <location>
        <begin position="37"/>
        <end position="69"/>
    </location>
</feature>
<dbReference type="SMART" id="SM00320">
    <property type="entry name" value="WD40"/>
    <property type="match status" value="2"/>
</dbReference>
<protein>
    <submittedName>
        <fullName evidence="2">Uncharacterized protein</fullName>
    </submittedName>
</protein>
<dbReference type="InterPro" id="IPR001680">
    <property type="entry name" value="WD40_rpt"/>
</dbReference>
<dbReference type="PROSITE" id="PS50082">
    <property type="entry name" value="WD_REPEATS_2"/>
    <property type="match status" value="2"/>
</dbReference>
<reference evidence="2 3" key="1">
    <citation type="journal article" date="2013" name="Genome Biol. Evol.">
        <title>Genomes of Stigonematalean cyanobacteria (subsection V) and the evolution of oxygenic photosynthesis from prokaryotes to plastids.</title>
        <authorList>
            <person name="Dagan T."/>
            <person name="Roettger M."/>
            <person name="Stucken K."/>
            <person name="Landan G."/>
            <person name="Koch R."/>
            <person name="Major P."/>
            <person name="Gould S.B."/>
            <person name="Goremykin V.V."/>
            <person name="Rippka R."/>
            <person name="Tandeau de Marsac N."/>
            <person name="Gugger M."/>
            <person name="Lockhart P.J."/>
            <person name="Allen J.F."/>
            <person name="Brune I."/>
            <person name="Maus I."/>
            <person name="Puhler A."/>
            <person name="Martin W.F."/>
        </authorList>
    </citation>
    <scope>NUCLEOTIDE SEQUENCE [LARGE SCALE GENOMIC DNA]</scope>
    <source>
        <strain evidence="2 3">PCC 7110</strain>
    </source>
</reference>
<accession>A0A139XEZ1</accession>
<evidence type="ECO:0000313" key="3">
    <source>
        <dbReference type="Proteomes" id="UP000076925"/>
    </source>
</evidence>
<feature type="repeat" description="WD" evidence="1">
    <location>
        <begin position="1"/>
        <end position="28"/>
    </location>
</feature>
<sequence>MFVDGVSISPNNQIIASASSDKTIKLWKRDGTWTQTLEGHENTVIDISFSHDGQILASVSKDKTIKIWQAPREAHQG</sequence>
<evidence type="ECO:0000256" key="1">
    <source>
        <dbReference type="PROSITE-ProRule" id="PRU00221"/>
    </source>
</evidence>